<accession>A0A2S6IF67</accession>
<evidence type="ECO:0000313" key="6">
    <source>
        <dbReference type="EMBL" id="PPK92862.1"/>
    </source>
</evidence>
<protein>
    <submittedName>
        <fullName evidence="6">Calcineurin-like phosphoesterase family protein</fullName>
    </submittedName>
</protein>
<reference evidence="6 7" key="1">
    <citation type="submission" date="2018-02" db="EMBL/GenBank/DDBJ databases">
        <title>Genomic Encyclopedia of Archaeal and Bacterial Type Strains, Phase II (KMG-II): from individual species to whole genera.</title>
        <authorList>
            <person name="Goeker M."/>
        </authorList>
    </citation>
    <scope>NUCLEOTIDE SEQUENCE [LARGE SCALE GENOMIC DNA]</scope>
    <source>
        <strain evidence="6 7">DSM 22857</strain>
    </source>
</reference>
<evidence type="ECO:0000256" key="4">
    <source>
        <dbReference type="SAM" id="Phobius"/>
    </source>
</evidence>
<dbReference type="SUPFAM" id="SSF56300">
    <property type="entry name" value="Metallo-dependent phosphatases"/>
    <property type="match status" value="1"/>
</dbReference>
<dbReference type="GO" id="GO:0016020">
    <property type="term" value="C:membrane"/>
    <property type="evidence" value="ECO:0007669"/>
    <property type="project" value="GOC"/>
</dbReference>
<dbReference type="Gene3D" id="3.60.21.10">
    <property type="match status" value="1"/>
</dbReference>
<feature type="transmembrane region" description="Helical" evidence="4">
    <location>
        <begin position="42"/>
        <end position="63"/>
    </location>
</feature>
<dbReference type="RefSeq" id="WP_104434208.1">
    <property type="nucleotide sequence ID" value="NZ_PTJD01000012.1"/>
</dbReference>
<dbReference type="AlphaFoldDB" id="A0A2S6IF67"/>
<evidence type="ECO:0000256" key="3">
    <source>
        <dbReference type="SAM" id="MobiDB-lite"/>
    </source>
</evidence>
<feature type="compositionally biased region" description="Low complexity" evidence="3">
    <location>
        <begin position="12"/>
        <end position="29"/>
    </location>
</feature>
<dbReference type="PANTHER" id="PTHR31302">
    <property type="entry name" value="TRANSMEMBRANE PROTEIN WITH METALLOPHOSPHOESTERASE DOMAIN-RELATED"/>
    <property type="match status" value="1"/>
</dbReference>
<dbReference type="InterPro" id="IPR029052">
    <property type="entry name" value="Metallo-depent_PP-like"/>
</dbReference>
<name>A0A2S6IF67_9ACTN</name>
<dbReference type="Proteomes" id="UP000239485">
    <property type="component" value="Unassembled WGS sequence"/>
</dbReference>
<dbReference type="GO" id="GO:0008758">
    <property type="term" value="F:UDP-2,3-diacylglucosamine hydrolase activity"/>
    <property type="evidence" value="ECO:0007669"/>
    <property type="project" value="TreeGrafter"/>
</dbReference>
<feature type="transmembrane region" description="Helical" evidence="4">
    <location>
        <begin position="148"/>
        <end position="168"/>
    </location>
</feature>
<dbReference type="Pfam" id="PF00149">
    <property type="entry name" value="Metallophos"/>
    <property type="match status" value="1"/>
</dbReference>
<gene>
    <name evidence="6" type="ORF">CLV92_11235</name>
</gene>
<dbReference type="InterPro" id="IPR051158">
    <property type="entry name" value="Metallophosphoesterase_sf"/>
</dbReference>
<sequence length="541" mass="55526">MDDQERNPTPPAADAHPAGPAASGPAASPRARRWAPRWIRRGLAWLALLAVTALGAGLGAALAPGASTYVGPLQTEVTVRPSLHPGVRVDLPPAGQVGFATHRAPVLVTARITSVDLDAAGRLVRSPQQLLALEATAGRAMRAATVRAAVNTAVCSLAGAALAGFLVYRGLRRTVQTTATCLGVILASGALAGATFDPAALGQPRFTGVLSQAPYLVTNTRSALQRLQSYRSGLSQIVRDVSALYTASAGLPGQDPAPGAADLGADVTTLLHISDVHLNPLAYDLAQSLIEQFDVQGVVDTGDVTTWGSALESTTLSRIGGLGVPYVFVRGNHDSLGTAATVARQRGAVVLEDGQTVDVAGVRIAGIGDPRFTPDPEGRQPQGSEADIMRGPTEDLGAAITRWNEEHPADPVDVAVLHNPSALQPLAGKVPLVLAGHTHKRTVDLDASGTRFMVQGTTGSGGISSAALVRLSDGKPLPMSATLLHFAASGQRRGELIAYDEVAVAGLGLAAVQIKRTVVPAEETAGAPGSPDQQPGEPAPT</sequence>
<keyword evidence="4" id="KW-1133">Transmembrane helix</keyword>
<dbReference type="GO" id="GO:0009245">
    <property type="term" value="P:lipid A biosynthetic process"/>
    <property type="evidence" value="ECO:0007669"/>
    <property type="project" value="TreeGrafter"/>
</dbReference>
<organism evidence="6 7">
    <name type="scientific">Kineococcus xinjiangensis</name>
    <dbReference type="NCBI Taxonomy" id="512762"/>
    <lineage>
        <taxon>Bacteria</taxon>
        <taxon>Bacillati</taxon>
        <taxon>Actinomycetota</taxon>
        <taxon>Actinomycetes</taxon>
        <taxon>Kineosporiales</taxon>
        <taxon>Kineosporiaceae</taxon>
        <taxon>Kineococcus</taxon>
    </lineage>
</organism>
<evidence type="ECO:0000259" key="5">
    <source>
        <dbReference type="Pfam" id="PF00149"/>
    </source>
</evidence>
<feature type="domain" description="Calcineurin-like phosphoesterase" evidence="5">
    <location>
        <begin position="269"/>
        <end position="440"/>
    </location>
</feature>
<dbReference type="CDD" id="cd00838">
    <property type="entry name" value="MPP_superfamily"/>
    <property type="match status" value="1"/>
</dbReference>
<comment type="caution">
    <text evidence="6">The sequence shown here is derived from an EMBL/GenBank/DDBJ whole genome shotgun (WGS) entry which is preliminary data.</text>
</comment>
<dbReference type="InterPro" id="IPR004843">
    <property type="entry name" value="Calcineurin-like_PHP"/>
</dbReference>
<feature type="transmembrane region" description="Helical" evidence="4">
    <location>
        <begin position="175"/>
        <end position="196"/>
    </location>
</feature>
<evidence type="ECO:0000256" key="1">
    <source>
        <dbReference type="ARBA" id="ARBA00022723"/>
    </source>
</evidence>
<keyword evidence="7" id="KW-1185">Reference proteome</keyword>
<keyword evidence="4" id="KW-0812">Transmembrane</keyword>
<evidence type="ECO:0000256" key="2">
    <source>
        <dbReference type="ARBA" id="ARBA00022801"/>
    </source>
</evidence>
<dbReference type="PANTHER" id="PTHR31302:SF31">
    <property type="entry name" value="PHOSPHODIESTERASE YAEI"/>
    <property type="match status" value="1"/>
</dbReference>
<feature type="region of interest" description="Disordered" evidence="3">
    <location>
        <begin position="1"/>
        <end position="31"/>
    </location>
</feature>
<feature type="region of interest" description="Disordered" evidence="3">
    <location>
        <begin position="367"/>
        <end position="391"/>
    </location>
</feature>
<dbReference type="GO" id="GO:0046872">
    <property type="term" value="F:metal ion binding"/>
    <property type="evidence" value="ECO:0007669"/>
    <property type="project" value="UniProtKB-KW"/>
</dbReference>
<keyword evidence="2" id="KW-0378">Hydrolase</keyword>
<evidence type="ECO:0000313" key="7">
    <source>
        <dbReference type="Proteomes" id="UP000239485"/>
    </source>
</evidence>
<dbReference type="OrthoDB" id="5241348at2"/>
<proteinExistence type="predicted"/>
<keyword evidence="4" id="KW-0472">Membrane</keyword>
<dbReference type="EMBL" id="PTJD01000012">
    <property type="protein sequence ID" value="PPK92862.1"/>
    <property type="molecule type" value="Genomic_DNA"/>
</dbReference>
<keyword evidence="1" id="KW-0479">Metal-binding</keyword>
<feature type="region of interest" description="Disordered" evidence="3">
    <location>
        <begin position="522"/>
        <end position="541"/>
    </location>
</feature>